<proteinExistence type="predicted"/>
<dbReference type="InterPro" id="IPR055999">
    <property type="entry name" value="DUF7577"/>
</dbReference>
<keyword evidence="2" id="KW-0472">Membrane</keyword>
<dbReference type="RefSeq" id="WP_159763220.1">
    <property type="nucleotide sequence ID" value="NZ_WUUT01000002.1"/>
</dbReference>
<evidence type="ECO:0000256" key="1">
    <source>
        <dbReference type="SAM" id="MobiDB-lite"/>
    </source>
</evidence>
<feature type="transmembrane region" description="Helical" evidence="2">
    <location>
        <begin position="6"/>
        <end position="25"/>
    </location>
</feature>
<name>A0A6B0T1N0_9EURY</name>
<evidence type="ECO:0000313" key="4">
    <source>
        <dbReference type="EMBL" id="MXR51067.1"/>
    </source>
</evidence>
<evidence type="ECO:0000256" key="2">
    <source>
        <dbReference type="SAM" id="Phobius"/>
    </source>
</evidence>
<sequence>METWAWLIAYLLGFALLQLYLYRYFIGGESTANSSAENATPGFDGSAGPVSPDDIDSDPDGEYVNCAQCGGHNEADAVFTYCRHCGARL</sequence>
<keyword evidence="5" id="KW-1185">Reference proteome</keyword>
<accession>A0A6B0T1N0</accession>
<dbReference type="Pfam" id="PF24463">
    <property type="entry name" value="DUF7577"/>
    <property type="match status" value="1"/>
</dbReference>
<feature type="region of interest" description="Disordered" evidence="1">
    <location>
        <begin position="33"/>
        <end position="54"/>
    </location>
</feature>
<protein>
    <recommendedName>
        <fullName evidence="3">DUF7577 domain-containing protein</fullName>
    </recommendedName>
</protein>
<evidence type="ECO:0000313" key="5">
    <source>
        <dbReference type="Proteomes" id="UP000466535"/>
    </source>
</evidence>
<feature type="domain" description="DUF7577" evidence="3">
    <location>
        <begin position="63"/>
        <end position="89"/>
    </location>
</feature>
<evidence type="ECO:0000259" key="3">
    <source>
        <dbReference type="Pfam" id="PF24463"/>
    </source>
</evidence>
<keyword evidence="2" id="KW-0812">Transmembrane</keyword>
<reference evidence="4 5" key="1">
    <citation type="submission" date="2019-12" db="EMBL/GenBank/DDBJ databases">
        <title>Isolation and characterization of three novel carbon monoxide-oxidizing members of Halobacteria from salione crusts and soils.</title>
        <authorList>
            <person name="Myers M.R."/>
            <person name="King G.M."/>
        </authorList>
    </citation>
    <scope>NUCLEOTIDE SEQUENCE [LARGE SCALE GENOMIC DNA]</scope>
    <source>
        <strain evidence="4 5">WSH3</strain>
    </source>
</reference>
<gene>
    <name evidence="4" type="ORF">GRX03_05530</name>
</gene>
<dbReference type="EMBL" id="WUUT01000002">
    <property type="protein sequence ID" value="MXR51067.1"/>
    <property type="molecule type" value="Genomic_DNA"/>
</dbReference>
<keyword evidence="2" id="KW-1133">Transmembrane helix</keyword>
<dbReference type="Proteomes" id="UP000466535">
    <property type="component" value="Unassembled WGS sequence"/>
</dbReference>
<comment type="caution">
    <text evidence="4">The sequence shown here is derived from an EMBL/GenBank/DDBJ whole genome shotgun (WGS) entry which is preliminary data.</text>
</comment>
<organism evidence="4 5">
    <name type="scientific">Halovenus carboxidivorans</name>
    <dbReference type="NCBI Taxonomy" id="2692199"/>
    <lineage>
        <taxon>Archaea</taxon>
        <taxon>Methanobacteriati</taxon>
        <taxon>Methanobacteriota</taxon>
        <taxon>Stenosarchaea group</taxon>
        <taxon>Halobacteria</taxon>
        <taxon>Halobacteriales</taxon>
        <taxon>Haloarculaceae</taxon>
        <taxon>Halovenus</taxon>
    </lineage>
</organism>
<dbReference type="AlphaFoldDB" id="A0A6B0T1N0"/>